<dbReference type="EMBL" id="AVOT02080135">
    <property type="protein sequence ID" value="MBW0567052.1"/>
    <property type="molecule type" value="Genomic_DNA"/>
</dbReference>
<keyword evidence="2" id="KW-1185">Reference proteome</keyword>
<organism evidence="1 2">
    <name type="scientific">Austropuccinia psidii MF-1</name>
    <dbReference type="NCBI Taxonomy" id="1389203"/>
    <lineage>
        <taxon>Eukaryota</taxon>
        <taxon>Fungi</taxon>
        <taxon>Dikarya</taxon>
        <taxon>Basidiomycota</taxon>
        <taxon>Pucciniomycotina</taxon>
        <taxon>Pucciniomycetes</taxon>
        <taxon>Pucciniales</taxon>
        <taxon>Sphaerophragmiaceae</taxon>
        <taxon>Austropuccinia</taxon>
    </lineage>
</organism>
<accession>A0A9Q3PNP3</accession>
<protein>
    <submittedName>
        <fullName evidence="1">Uncharacterized protein</fullName>
    </submittedName>
</protein>
<name>A0A9Q3PNP3_9BASI</name>
<proteinExistence type="predicted"/>
<gene>
    <name evidence="1" type="ORF">O181_106767</name>
</gene>
<evidence type="ECO:0000313" key="2">
    <source>
        <dbReference type="Proteomes" id="UP000765509"/>
    </source>
</evidence>
<dbReference type="AlphaFoldDB" id="A0A9Q3PNP3"/>
<evidence type="ECO:0000313" key="1">
    <source>
        <dbReference type="EMBL" id="MBW0567052.1"/>
    </source>
</evidence>
<sequence>MKAPNQALEYNIIKKHKIAQQIPHFQLIINKSFHIPAHHPIFHQVVGFDSFFMESLLMTPFTVFQNIPFLSLKRPKKVLTRTPIKASIDSEISYEQTNPPPQISPQAVPYHFHHNKNNFPIPPTPEVLIPQPAPSISPFIQIRF</sequence>
<comment type="caution">
    <text evidence="1">The sequence shown here is derived from an EMBL/GenBank/DDBJ whole genome shotgun (WGS) entry which is preliminary data.</text>
</comment>
<reference evidence="1" key="1">
    <citation type="submission" date="2021-03" db="EMBL/GenBank/DDBJ databases">
        <title>Draft genome sequence of rust myrtle Austropuccinia psidii MF-1, a brazilian biotype.</title>
        <authorList>
            <person name="Quecine M.C."/>
            <person name="Pachon D.M.R."/>
            <person name="Bonatelli M.L."/>
            <person name="Correr F.H."/>
            <person name="Franceschini L.M."/>
            <person name="Leite T.F."/>
            <person name="Margarido G.R.A."/>
            <person name="Almeida C.A."/>
            <person name="Ferrarezi J.A."/>
            <person name="Labate C.A."/>
        </authorList>
    </citation>
    <scope>NUCLEOTIDE SEQUENCE</scope>
    <source>
        <strain evidence="1">MF-1</strain>
    </source>
</reference>
<dbReference type="Proteomes" id="UP000765509">
    <property type="component" value="Unassembled WGS sequence"/>
</dbReference>